<evidence type="ECO:0000256" key="1">
    <source>
        <dbReference type="SAM" id="Phobius"/>
    </source>
</evidence>
<feature type="transmembrane region" description="Helical" evidence="1">
    <location>
        <begin position="241"/>
        <end position="259"/>
    </location>
</feature>
<keyword evidence="1" id="KW-0812">Transmembrane</keyword>
<dbReference type="EMBL" id="QOQW01000008">
    <property type="protein sequence ID" value="RCK80058.1"/>
    <property type="molecule type" value="Genomic_DNA"/>
</dbReference>
<name>A0A367ZPK2_9BACT</name>
<protein>
    <recommendedName>
        <fullName evidence="4">Glycosyltransferase RgtA/B/C/D-like domain-containing protein</fullName>
    </recommendedName>
</protein>
<evidence type="ECO:0000313" key="3">
    <source>
        <dbReference type="Proteomes" id="UP000252355"/>
    </source>
</evidence>
<dbReference type="Proteomes" id="UP000252355">
    <property type="component" value="Unassembled WGS sequence"/>
</dbReference>
<keyword evidence="1" id="KW-1133">Transmembrane helix</keyword>
<evidence type="ECO:0000313" key="2">
    <source>
        <dbReference type="EMBL" id="RCK80058.1"/>
    </source>
</evidence>
<organism evidence="2 3">
    <name type="scientific">Candidatus Ozemobacter sibiricus</name>
    <dbReference type="NCBI Taxonomy" id="2268124"/>
    <lineage>
        <taxon>Bacteria</taxon>
        <taxon>Candidatus Ozemobacteria</taxon>
        <taxon>Candidatus Ozemobacterales</taxon>
        <taxon>Candidatus Ozemobacteraceae</taxon>
        <taxon>Candidatus Ozemobacter</taxon>
    </lineage>
</organism>
<feature type="transmembrane region" description="Helical" evidence="1">
    <location>
        <begin position="271"/>
        <end position="297"/>
    </location>
</feature>
<sequence>MPPGWLLLIWVLLTLPLLAGVSADADLFWHILAGQRILAERAIPMIDDWSYTASGHPWINHEWLSQIVMAGIWEAFGNRGLLALRALVLLGAAFFLGLALWKRCPDPFWATLLFCLPLWVYSELINLRPLGVTTMGVTLVLLLLTIARTGARWPLWALGGCFLVWCNLHAGFMFGLGISGIAILLMVRSGIQPPGAVLCLLIYPLVTIVLNPFGISLWEYIFREVGSPHPHLPEWNPPEPALAVVAMVFFLLPIVLAIWRRTSALPEEWLGLLISHAMTMQSARFIVLEIMFALLAIASGLGRRPPAHPFLTCPRRALINLAALGAIFGTFHLGLMKPPGRIPIDPRRYPVGGIAYLRAAAGPSKLWLPLGWGGYAIFHLSQRGVKVAIDGRNTTVYPVDFVVAHSHLLVDGKAEPIRQVDPDVLMGYASGPLYDTFTTWSDYEQVYRDDLCAIFVRRGFPWNHPSVIPSGITEFPG</sequence>
<feature type="transmembrane region" description="Helical" evidence="1">
    <location>
        <begin position="162"/>
        <end position="185"/>
    </location>
</feature>
<feature type="transmembrane region" description="Helical" evidence="1">
    <location>
        <begin position="83"/>
        <end position="101"/>
    </location>
</feature>
<dbReference type="AlphaFoldDB" id="A0A367ZPK2"/>
<feature type="transmembrane region" description="Helical" evidence="1">
    <location>
        <begin position="197"/>
        <end position="221"/>
    </location>
</feature>
<keyword evidence="1" id="KW-0472">Membrane</keyword>
<evidence type="ECO:0008006" key="4">
    <source>
        <dbReference type="Google" id="ProtNLM"/>
    </source>
</evidence>
<proteinExistence type="predicted"/>
<comment type="caution">
    <text evidence="2">The sequence shown here is derived from an EMBL/GenBank/DDBJ whole genome shotgun (WGS) entry which is preliminary data.</text>
</comment>
<feature type="transmembrane region" description="Helical" evidence="1">
    <location>
        <begin position="132"/>
        <end position="150"/>
    </location>
</feature>
<gene>
    <name evidence="2" type="ORF">OZSIB_3562</name>
</gene>
<feature type="transmembrane region" description="Helical" evidence="1">
    <location>
        <begin position="317"/>
        <end position="335"/>
    </location>
</feature>
<reference evidence="2 3" key="1">
    <citation type="submission" date="2018-05" db="EMBL/GenBank/DDBJ databases">
        <title>A metagenomic window into the 2 km-deep terrestrial subsurface aquifer revealed taxonomically and functionally diverse microbial community comprising novel uncultured bacterial lineages.</title>
        <authorList>
            <person name="Kadnikov V.V."/>
            <person name="Mardanov A.V."/>
            <person name="Beletsky A.V."/>
            <person name="Banks D."/>
            <person name="Pimenov N.V."/>
            <person name="Frank Y.A."/>
            <person name="Karnachuk O.V."/>
            <person name="Ravin N.V."/>
        </authorList>
    </citation>
    <scope>NUCLEOTIDE SEQUENCE [LARGE SCALE GENOMIC DNA]</scope>
    <source>
        <strain evidence="2">BY5</strain>
    </source>
</reference>
<accession>A0A367ZPK2</accession>